<evidence type="ECO:0000256" key="4">
    <source>
        <dbReference type="ARBA" id="ARBA00022553"/>
    </source>
</evidence>
<accession>A0AAV7JY31</accession>
<organism evidence="11 12">
    <name type="scientific">Oopsacas minuta</name>
    <dbReference type="NCBI Taxonomy" id="111878"/>
    <lineage>
        <taxon>Eukaryota</taxon>
        <taxon>Metazoa</taxon>
        <taxon>Porifera</taxon>
        <taxon>Hexactinellida</taxon>
        <taxon>Hexasterophora</taxon>
        <taxon>Lyssacinosida</taxon>
        <taxon>Leucopsacidae</taxon>
        <taxon>Oopsacas</taxon>
    </lineage>
</organism>
<dbReference type="GO" id="GO:0005737">
    <property type="term" value="C:cytoplasm"/>
    <property type="evidence" value="ECO:0007669"/>
    <property type="project" value="UniProtKB-SubCell"/>
</dbReference>
<keyword evidence="5" id="KW-0378">Hydrolase</keyword>
<evidence type="ECO:0000259" key="10">
    <source>
        <dbReference type="PROSITE" id="PS50056"/>
    </source>
</evidence>
<feature type="compositionally biased region" description="Basic and acidic residues" evidence="8">
    <location>
        <begin position="526"/>
        <end position="536"/>
    </location>
</feature>
<proteinExistence type="inferred from homology"/>
<feature type="domain" description="Tyrosine specific protein phosphatases" evidence="10">
    <location>
        <begin position="212"/>
        <end position="290"/>
    </location>
</feature>
<dbReference type="EMBL" id="JAKMXF010000277">
    <property type="protein sequence ID" value="KAI6653394.1"/>
    <property type="molecule type" value="Genomic_DNA"/>
</dbReference>
<dbReference type="GO" id="GO:0004726">
    <property type="term" value="F:non-membrane spanning protein tyrosine phosphatase activity"/>
    <property type="evidence" value="ECO:0007669"/>
    <property type="project" value="InterPro"/>
</dbReference>
<feature type="region of interest" description="Disordered" evidence="8">
    <location>
        <begin position="353"/>
        <end position="498"/>
    </location>
</feature>
<dbReference type="PANTHER" id="PTHR45983">
    <property type="entry name" value="TYROSINE PHOSPHATSE N18, PUTATIVE-RELATED"/>
    <property type="match status" value="1"/>
</dbReference>
<evidence type="ECO:0000256" key="1">
    <source>
        <dbReference type="ARBA" id="ARBA00004496"/>
    </source>
</evidence>
<feature type="compositionally biased region" description="Basic and acidic residues" evidence="8">
    <location>
        <begin position="394"/>
        <end position="404"/>
    </location>
</feature>
<feature type="domain" description="Tyrosine-protein phosphatase" evidence="9">
    <location>
        <begin position="33"/>
        <end position="299"/>
    </location>
</feature>
<dbReference type="InterPro" id="IPR000387">
    <property type="entry name" value="Tyr_Pase_dom"/>
</dbReference>
<keyword evidence="4" id="KW-0597">Phosphoprotein</keyword>
<evidence type="ECO:0000256" key="6">
    <source>
        <dbReference type="ARBA" id="ARBA00022912"/>
    </source>
</evidence>
<dbReference type="EC" id="3.1.3.48" evidence="2"/>
<comment type="similarity">
    <text evidence="7">Belongs to the protein-tyrosine phosphatase family. Non-receptor class 4 subfamily.</text>
</comment>
<feature type="compositionally biased region" description="Pro residues" evidence="8">
    <location>
        <begin position="553"/>
        <end position="565"/>
    </location>
</feature>
<gene>
    <name evidence="11" type="ORF">LOD99_3613</name>
</gene>
<dbReference type="PROSITE" id="PS50055">
    <property type="entry name" value="TYR_PHOSPHATASE_PTP"/>
    <property type="match status" value="1"/>
</dbReference>
<dbReference type="SMART" id="SM00194">
    <property type="entry name" value="PTPc"/>
    <property type="match status" value="1"/>
</dbReference>
<evidence type="ECO:0000256" key="5">
    <source>
        <dbReference type="ARBA" id="ARBA00022801"/>
    </source>
</evidence>
<dbReference type="Pfam" id="PF00102">
    <property type="entry name" value="Y_phosphatase"/>
    <property type="match status" value="1"/>
</dbReference>
<feature type="compositionally biased region" description="Acidic residues" evidence="8">
    <location>
        <begin position="591"/>
        <end position="600"/>
    </location>
</feature>
<dbReference type="GO" id="GO:0005634">
    <property type="term" value="C:nucleus"/>
    <property type="evidence" value="ECO:0007669"/>
    <property type="project" value="TreeGrafter"/>
</dbReference>
<evidence type="ECO:0000313" key="12">
    <source>
        <dbReference type="Proteomes" id="UP001165289"/>
    </source>
</evidence>
<evidence type="ECO:0000256" key="3">
    <source>
        <dbReference type="ARBA" id="ARBA00022490"/>
    </source>
</evidence>
<evidence type="ECO:0000259" key="9">
    <source>
        <dbReference type="PROSITE" id="PS50055"/>
    </source>
</evidence>
<dbReference type="InterPro" id="IPR047170">
    <property type="entry name" value="PTN12/18/22"/>
</dbReference>
<dbReference type="FunFam" id="3.90.190.10:FF:000045">
    <property type="entry name" value="Tyrosine-protein phosphatase non-receptor type 12"/>
    <property type="match status" value="1"/>
</dbReference>
<comment type="caution">
    <text evidence="11">The sequence shown here is derived from an EMBL/GenBank/DDBJ whole genome shotgun (WGS) entry which is preliminary data.</text>
</comment>
<evidence type="ECO:0000313" key="11">
    <source>
        <dbReference type="EMBL" id="KAI6653394.1"/>
    </source>
</evidence>
<comment type="subcellular location">
    <subcellularLocation>
        <location evidence="1">Cytoplasm</location>
    </subcellularLocation>
</comment>
<keyword evidence="12" id="KW-1185">Reference proteome</keyword>
<dbReference type="AlphaFoldDB" id="A0AAV7JY31"/>
<dbReference type="InterPro" id="IPR029021">
    <property type="entry name" value="Prot-tyrosine_phosphatase-like"/>
</dbReference>
<dbReference type="SMART" id="SM00404">
    <property type="entry name" value="PTPc_motif"/>
    <property type="match status" value="1"/>
</dbReference>
<dbReference type="SUPFAM" id="SSF52799">
    <property type="entry name" value="(Phosphotyrosine protein) phosphatases II"/>
    <property type="match status" value="1"/>
</dbReference>
<dbReference type="PANTHER" id="PTHR45983:SF2">
    <property type="entry name" value="PROTEIN-TYROSINE-PHOSPHATASE"/>
    <property type="match status" value="1"/>
</dbReference>
<dbReference type="InterPro" id="IPR003595">
    <property type="entry name" value="Tyr_Pase_cat"/>
</dbReference>
<name>A0AAV7JY31_9METZ</name>
<feature type="compositionally biased region" description="Polar residues" evidence="8">
    <location>
        <begin position="379"/>
        <end position="392"/>
    </location>
</feature>
<feature type="region of interest" description="Disordered" evidence="8">
    <location>
        <begin position="751"/>
        <end position="784"/>
    </location>
</feature>
<feature type="compositionally biased region" description="Pro residues" evidence="8">
    <location>
        <begin position="663"/>
        <end position="672"/>
    </location>
</feature>
<feature type="compositionally biased region" description="Polar residues" evidence="8">
    <location>
        <begin position="634"/>
        <end position="647"/>
    </location>
</feature>
<evidence type="ECO:0000256" key="8">
    <source>
        <dbReference type="SAM" id="MobiDB-lite"/>
    </source>
</evidence>
<dbReference type="InterPro" id="IPR016130">
    <property type="entry name" value="Tyr_Pase_AS"/>
</dbReference>
<dbReference type="PROSITE" id="PS00383">
    <property type="entry name" value="TYR_PHOSPHATASE_1"/>
    <property type="match status" value="1"/>
</dbReference>
<keyword evidence="6" id="KW-0904">Protein phosphatase</keyword>
<dbReference type="Proteomes" id="UP001165289">
    <property type="component" value="Unassembled WGS sequence"/>
</dbReference>
<evidence type="ECO:0000256" key="2">
    <source>
        <dbReference type="ARBA" id="ARBA00013064"/>
    </source>
</evidence>
<protein>
    <recommendedName>
        <fullName evidence="2">protein-tyrosine-phosphatase</fullName>
        <ecNumber evidence="2">3.1.3.48</ecNumber>
    </recommendedName>
</protein>
<dbReference type="PROSITE" id="PS50056">
    <property type="entry name" value="TYR_PHOSPHATASE_2"/>
    <property type="match status" value="1"/>
</dbReference>
<feature type="compositionally biased region" description="Polar residues" evidence="8">
    <location>
        <begin position="358"/>
        <end position="372"/>
    </location>
</feature>
<dbReference type="InterPro" id="IPR000242">
    <property type="entry name" value="PTP_cat"/>
</dbReference>
<dbReference type="PRINTS" id="PR00700">
    <property type="entry name" value="PRTYPHPHTASE"/>
</dbReference>
<sequence length="871" mass="97310">MSSSEEQVTLLFEFLHHVSSLSTVNSKTNEDGFAAEFHELKAMSADLKTNNQIDTKVGSLPVNKKKNRYKDILPFESRRVELHPIEGEEGSDYINASYITDPLNKSSYIAAQGPNSCTVEDFWRLLWYYAIEIVVMACREVELGKSKCKNYWVSPGEVRQFGAITVTHISEENITEDFIQRKMHIRCGDENQMITQLHYTGWPDHGVPSDVLPILSTIKKIRTLVPYGNDVPIVIHCSAGCGRTGALIGIDYARSLLEMKKFQTPRQVYEIVRNMRLQRPAMVQTKDQYILVYKAVFHLVRQYLDDYQHDPSVAHMFDASITMQLSQISLPEYQNPSGLDEVVQELGGELNEEEFASSGHSTPMQTPKSSYDLNAPNLKPQTKTPKLPTSTRPDLPKKPLEVPKKPIKPSDPIPKPVDSFSSDTNAKPNDKPIVSRYNPPVSTKQMPDIPTRPPAFDIRPRPEKQVRPSVKPVSPLKRTSLSEVDRPNPQPELPLSLSMPINTTQKLNKIMLPPSPQIRTNVSNEKLNEILEERNNTKPFVTSSREEKKPLFPAQPKPTPVPPPATSTTQQAISSISELLTQASLDKGPDYSDDDDEDDYWDPKNNQPVAQAILQGNMKSRADTDDENEYWEPKNNQPVLAAIQQSKKAPREKISLSSNRSNSPPPLLPPRPLGGSQTNLASQASLDLCTEFVDAPPIPLKSMQDLDLMQSTEMLSPPPSSSLLVPIPVVTNEDDYDVIVNVEKEISPITSPPEIYKSPRSDPVIPPPSHTTNGKPVTTAPYQPKGKIGMGGLIASIKKTDLFKQKYSIPTISHSPNIPISETVVTTDEQRRLNKRGRVEYGPVGYGIRLGKPNGPRTIPQTWNSYARESL</sequence>
<feature type="region of interest" description="Disordered" evidence="8">
    <location>
        <begin position="511"/>
        <end position="679"/>
    </location>
</feature>
<keyword evidence="3" id="KW-0963">Cytoplasm</keyword>
<evidence type="ECO:0000256" key="7">
    <source>
        <dbReference type="ARBA" id="ARBA00034734"/>
    </source>
</evidence>
<feature type="compositionally biased region" description="Low complexity" evidence="8">
    <location>
        <begin position="566"/>
        <end position="577"/>
    </location>
</feature>
<dbReference type="Gene3D" id="3.90.190.10">
    <property type="entry name" value="Protein tyrosine phosphatase superfamily"/>
    <property type="match status" value="1"/>
</dbReference>
<reference evidence="11 12" key="1">
    <citation type="journal article" date="2023" name="BMC Biol.">
        <title>The compact genome of the sponge Oopsacas minuta (Hexactinellida) is lacking key metazoan core genes.</title>
        <authorList>
            <person name="Santini S."/>
            <person name="Schenkelaars Q."/>
            <person name="Jourda C."/>
            <person name="Duchesne M."/>
            <person name="Belahbib H."/>
            <person name="Rocher C."/>
            <person name="Selva M."/>
            <person name="Riesgo A."/>
            <person name="Vervoort M."/>
            <person name="Leys S.P."/>
            <person name="Kodjabachian L."/>
            <person name="Le Bivic A."/>
            <person name="Borchiellini C."/>
            <person name="Claverie J.M."/>
            <person name="Renard E."/>
        </authorList>
    </citation>
    <scope>NUCLEOTIDE SEQUENCE [LARGE SCALE GENOMIC DNA]</scope>
    <source>
        <strain evidence="11">SPO-2</strain>
    </source>
</reference>